<dbReference type="EMBL" id="AP027733">
    <property type="protein sequence ID" value="BDZ52372.1"/>
    <property type="molecule type" value="Genomic_DNA"/>
</dbReference>
<accession>A0ABN6Y4W2</accession>
<organism evidence="1 2">
    <name type="scientific">Frondihabitans sucicola</name>
    <dbReference type="NCBI Taxonomy" id="1268041"/>
    <lineage>
        <taxon>Bacteria</taxon>
        <taxon>Bacillati</taxon>
        <taxon>Actinomycetota</taxon>
        <taxon>Actinomycetes</taxon>
        <taxon>Micrococcales</taxon>
        <taxon>Microbacteriaceae</taxon>
        <taxon>Frondihabitans</taxon>
    </lineage>
</organism>
<keyword evidence="2" id="KW-1185">Reference proteome</keyword>
<geneLocation type="plasmid" evidence="1 2">
    <name>pNBRC108728a</name>
</geneLocation>
<keyword evidence="1" id="KW-0614">Plasmid</keyword>
<evidence type="ECO:0000313" key="1">
    <source>
        <dbReference type="EMBL" id="BDZ52372.1"/>
    </source>
</evidence>
<dbReference type="Proteomes" id="UP001321486">
    <property type="component" value="Plasmid pNBRC108728a"/>
</dbReference>
<dbReference type="RefSeq" id="WP_286347230.1">
    <property type="nucleotide sequence ID" value="NZ_AP027733.1"/>
</dbReference>
<evidence type="ECO:0000313" key="2">
    <source>
        <dbReference type="Proteomes" id="UP001321486"/>
    </source>
</evidence>
<gene>
    <name evidence="1" type="ORF">GCM10025867_46130</name>
</gene>
<sequence>MHQDDGTPLGETLRRALALYVEVARNQEMGGHAEARRLDGQELHVTLL</sequence>
<proteinExistence type="predicted"/>
<reference evidence="2" key="1">
    <citation type="journal article" date="2019" name="Int. J. Syst. Evol. Microbiol.">
        <title>The Global Catalogue of Microorganisms (GCM) 10K type strain sequencing project: providing services to taxonomists for standard genome sequencing and annotation.</title>
        <authorList>
            <consortium name="The Broad Institute Genomics Platform"/>
            <consortium name="The Broad Institute Genome Sequencing Center for Infectious Disease"/>
            <person name="Wu L."/>
            <person name="Ma J."/>
        </authorList>
    </citation>
    <scope>NUCLEOTIDE SEQUENCE [LARGE SCALE GENOMIC DNA]</scope>
    <source>
        <strain evidence="2">NBRC 108728</strain>
    </source>
</reference>
<name>A0ABN6Y4W2_9MICO</name>
<protein>
    <submittedName>
        <fullName evidence="1">Uncharacterized protein</fullName>
    </submittedName>
</protein>